<keyword evidence="9" id="KW-1185">Reference proteome</keyword>
<evidence type="ECO:0000256" key="3">
    <source>
        <dbReference type="ARBA" id="ARBA00022833"/>
    </source>
</evidence>
<sequence length="514" mass="57979">MMPRRDKCCVPHCKYTPGTVRHSFPVYDEEEFNIWLQRIANPKFDGLDDIAIYKDILVCDEHFNVHCKSAGTKKLEKFSLPTLNLPGAVLRGGIATGSQHATTLRSQETRAYLSVYDQVLETALLPVICEARCEFRHRRGRDPGKAAQFYRTTQNNDFHIFTLKTQEEETQIAVAALQSHTQGTEQRQEKCFSKIDELQSRFSQLDIDLSTRLSISHETVESGIADLRENVEKAREQTESNITTIGTSEESESAGACIQPSLSTDETDHSSVPAHEECAMPRHAFEKITSFQKYRMHETHTKEDGRQQKRFRENHGMKDNGRQEETRTEWTVRGNKEEGNLGNAENQHPYKLIIRRPNVVRWCDAYKSSRLADVVWKGERRITRLSQPNPIWRVSTLLQFHELSCRGINIALVAARSLGTTCDLRTSESEVHLRVLLRPWQIGYGDYPQLVASPGGSGVSVNNQILAPEPTGKRESAVIVDVGNPCSLVRDGEAHLLEVVQQSSLGGGSRGAEK</sequence>
<gene>
    <name evidence="8" type="ORF">PR048_023646</name>
</gene>
<evidence type="ECO:0000313" key="9">
    <source>
        <dbReference type="Proteomes" id="UP001159363"/>
    </source>
</evidence>
<keyword evidence="2 5" id="KW-0863">Zinc-finger</keyword>
<protein>
    <recommendedName>
        <fullName evidence="7">THAP-type domain-containing protein</fullName>
    </recommendedName>
</protein>
<feature type="domain" description="THAP-type" evidence="7">
    <location>
        <begin position="2"/>
        <end position="84"/>
    </location>
</feature>
<proteinExistence type="predicted"/>
<reference evidence="8 9" key="1">
    <citation type="submission" date="2023-02" db="EMBL/GenBank/DDBJ databases">
        <title>LHISI_Scaffold_Assembly.</title>
        <authorList>
            <person name="Stuart O.P."/>
            <person name="Cleave R."/>
            <person name="Magrath M.J.L."/>
            <person name="Mikheyev A.S."/>
        </authorList>
    </citation>
    <scope>NUCLEOTIDE SEQUENCE [LARGE SCALE GENOMIC DNA]</scope>
    <source>
        <strain evidence="8">Daus_M_001</strain>
        <tissue evidence="8">Leg muscle</tissue>
    </source>
</reference>
<dbReference type="Proteomes" id="UP001159363">
    <property type="component" value="Chromosome 8"/>
</dbReference>
<dbReference type="SUPFAM" id="SSF57716">
    <property type="entry name" value="Glucocorticoid receptor-like (DNA-binding domain)"/>
    <property type="match status" value="1"/>
</dbReference>
<dbReference type="Pfam" id="PF05485">
    <property type="entry name" value="THAP"/>
    <property type="match status" value="1"/>
</dbReference>
<evidence type="ECO:0000259" key="7">
    <source>
        <dbReference type="PROSITE" id="PS50950"/>
    </source>
</evidence>
<evidence type="ECO:0000256" key="5">
    <source>
        <dbReference type="PROSITE-ProRule" id="PRU00309"/>
    </source>
</evidence>
<evidence type="ECO:0000256" key="4">
    <source>
        <dbReference type="ARBA" id="ARBA00023125"/>
    </source>
</evidence>
<evidence type="ECO:0000313" key="8">
    <source>
        <dbReference type="EMBL" id="KAJ8875747.1"/>
    </source>
</evidence>
<dbReference type="EMBL" id="JARBHB010000009">
    <property type="protein sequence ID" value="KAJ8875747.1"/>
    <property type="molecule type" value="Genomic_DNA"/>
</dbReference>
<dbReference type="PROSITE" id="PS50950">
    <property type="entry name" value="ZF_THAP"/>
    <property type="match status" value="1"/>
</dbReference>
<feature type="region of interest" description="Disordered" evidence="6">
    <location>
        <begin position="298"/>
        <end position="344"/>
    </location>
</feature>
<name>A0ABQ9GUN7_9NEOP</name>
<evidence type="ECO:0000256" key="6">
    <source>
        <dbReference type="SAM" id="MobiDB-lite"/>
    </source>
</evidence>
<organism evidence="8 9">
    <name type="scientific">Dryococelus australis</name>
    <dbReference type="NCBI Taxonomy" id="614101"/>
    <lineage>
        <taxon>Eukaryota</taxon>
        <taxon>Metazoa</taxon>
        <taxon>Ecdysozoa</taxon>
        <taxon>Arthropoda</taxon>
        <taxon>Hexapoda</taxon>
        <taxon>Insecta</taxon>
        <taxon>Pterygota</taxon>
        <taxon>Neoptera</taxon>
        <taxon>Polyneoptera</taxon>
        <taxon>Phasmatodea</taxon>
        <taxon>Verophasmatodea</taxon>
        <taxon>Anareolatae</taxon>
        <taxon>Phasmatidae</taxon>
        <taxon>Eurycanthinae</taxon>
        <taxon>Dryococelus</taxon>
    </lineage>
</organism>
<keyword evidence="3" id="KW-0862">Zinc</keyword>
<dbReference type="SMART" id="SM00980">
    <property type="entry name" value="THAP"/>
    <property type="match status" value="1"/>
</dbReference>
<evidence type="ECO:0000256" key="1">
    <source>
        <dbReference type="ARBA" id="ARBA00022723"/>
    </source>
</evidence>
<evidence type="ECO:0000256" key="2">
    <source>
        <dbReference type="ARBA" id="ARBA00022771"/>
    </source>
</evidence>
<keyword evidence="1" id="KW-0479">Metal-binding</keyword>
<comment type="caution">
    <text evidence="8">The sequence shown here is derived from an EMBL/GenBank/DDBJ whole genome shotgun (WGS) entry which is preliminary data.</text>
</comment>
<feature type="compositionally biased region" description="Basic and acidic residues" evidence="6">
    <location>
        <begin position="298"/>
        <end position="339"/>
    </location>
</feature>
<keyword evidence="4 5" id="KW-0238">DNA-binding</keyword>
<accession>A0ABQ9GUN7</accession>
<feature type="region of interest" description="Disordered" evidence="6">
    <location>
        <begin position="247"/>
        <end position="273"/>
    </location>
</feature>
<dbReference type="InterPro" id="IPR006612">
    <property type="entry name" value="THAP_Znf"/>
</dbReference>